<evidence type="ECO:0000313" key="1">
    <source>
        <dbReference type="EMBL" id="KAJ1677784.1"/>
    </source>
</evidence>
<name>A0ACC1HV63_9FUNG</name>
<comment type="caution">
    <text evidence="1">The sequence shown here is derived from an EMBL/GenBank/DDBJ whole genome shotgun (WGS) entry which is preliminary data.</text>
</comment>
<proteinExistence type="predicted"/>
<organism evidence="1 2">
    <name type="scientific">Spiromyces aspiralis</name>
    <dbReference type="NCBI Taxonomy" id="68401"/>
    <lineage>
        <taxon>Eukaryota</taxon>
        <taxon>Fungi</taxon>
        <taxon>Fungi incertae sedis</taxon>
        <taxon>Zoopagomycota</taxon>
        <taxon>Kickxellomycotina</taxon>
        <taxon>Kickxellomycetes</taxon>
        <taxon>Kickxellales</taxon>
        <taxon>Kickxellaceae</taxon>
        <taxon>Spiromyces</taxon>
    </lineage>
</organism>
<gene>
    <name evidence="1" type="primary">SSU1_2</name>
    <name evidence="1" type="ORF">EV182_005444</name>
</gene>
<keyword evidence="2" id="KW-1185">Reference proteome</keyword>
<sequence>MTAAWLLPVVPAIVCAASGGLVSLSLDPDKAAVTILLSYVLWGIGVGLAAIVLVIYFQRLVLHSLPPAGVIVSAFLPLGPLGQGSYGIMKLGEASREVFPLVFPHHPLLGESFYGAGIFVGFIMWGFALWWAVLAISSVLNYMLIKRTMPFNIGWWGFTFPIGVYTSATLTLATYLDSTFLRILGTVYTVSLLLLWVMVMLLTLSHTWSGRLLYAPCLNSTFRTAKSQ</sequence>
<dbReference type="Proteomes" id="UP001145114">
    <property type="component" value="Unassembled WGS sequence"/>
</dbReference>
<protein>
    <submittedName>
        <fullName evidence="1">Plasma membrane sulfite pump involved in sulfite metabolism</fullName>
    </submittedName>
</protein>
<accession>A0ACC1HV63</accession>
<evidence type="ECO:0000313" key="2">
    <source>
        <dbReference type="Proteomes" id="UP001145114"/>
    </source>
</evidence>
<reference evidence="1" key="1">
    <citation type="submission" date="2022-06" db="EMBL/GenBank/DDBJ databases">
        <title>Phylogenomic reconstructions and comparative analyses of Kickxellomycotina fungi.</title>
        <authorList>
            <person name="Reynolds N.K."/>
            <person name="Stajich J.E."/>
            <person name="Barry K."/>
            <person name="Grigoriev I.V."/>
            <person name="Crous P."/>
            <person name="Smith M.E."/>
        </authorList>
    </citation>
    <scope>NUCLEOTIDE SEQUENCE</scope>
    <source>
        <strain evidence="1">RSA 2271</strain>
    </source>
</reference>
<dbReference type="EMBL" id="JAMZIH010001936">
    <property type="protein sequence ID" value="KAJ1677784.1"/>
    <property type="molecule type" value="Genomic_DNA"/>
</dbReference>